<comment type="subcellular location">
    <subcellularLocation>
        <location evidence="1">Cell membrane</location>
    </subcellularLocation>
</comment>
<dbReference type="EMBL" id="BFCH01000017">
    <property type="protein sequence ID" value="GBG37870.1"/>
    <property type="molecule type" value="Genomic_DNA"/>
</dbReference>
<keyword evidence="6" id="KW-0472">Membrane</keyword>
<keyword evidence="4" id="KW-0812">Transmembrane</keyword>
<evidence type="ECO:0000256" key="1">
    <source>
        <dbReference type="ARBA" id="ARBA00004236"/>
    </source>
</evidence>
<dbReference type="RefSeq" id="WP_108921983.1">
    <property type="nucleotide sequence ID" value="NZ_BFCH01000017.1"/>
</dbReference>
<evidence type="ECO:0000313" key="7">
    <source>
        <dbReference type="EMBL" id="GBG37870.1"/>
    </source>
</evidence>
<evidence type="ECO:0000256" key="4">
    <source>
        <dbReference type="ARBA" id="ARBA00022692"/>
    </source>
</evidence>
<protein>
    <submittedName>
        <fullName evidence="8">Conserved membrane protein, MmpS</fullName>
    </submittedName>
</protein>
<dbReference type="Proteomes" id="UP000245060">
    <property type="component" value="Unassembled WGS sequence"/>
</dbReference>
<comment type="similarity">
    <text evidence="2">Belongs to the MmpS family.</text>
</comment>
<evidence type="ECO:0000313" key="9">
    <source>
        <dbReference type="Proteomes" id="UP000245060"/>
    </source>
</evidence>
<evidence type="ECO:0000256" key="6">
    <source>
        <dbReference type="ARBA" id="ARBA00023136"/>
    </source>
</evidence>
<reference evidence="7" key="1">
    <citation type="journal article" date="2018" name="Genome Announc.">
        <title>Draft Genome Sequence of Mycobacterium montefiorense Isolated from Japanese Black Salamander (Hynobius nigrescens).</title>
        <authorList>
            <person name="Fukano H."/>
            <person name="Yoshida M."/>
            <person name="Shimizu A."/>
            <person name="Iwao H."/>
            <person name="Katayama Y."/>
            <person name="Omatsu T."/>
            <person name="Mizutani T."/>
            <person name="Kurata O."/>
            <person name="Wada S."/>
            <person name="Hoshino Y."/>
        </authorList>
    </citation>
    <scope>NUCLEOTIDE SEQUENCE</scope>
    <source>
        <strain evidence="7">BS</strain>
    </source>
</reference>
<reference evidence="9" key="2">
    <citation type="submission" date="2018-04" db="EMBL/GenBank/DDBJ databases">
        <title>Draft genome sequence of Mycobacterium montefiorense isolated from Japanese black salamander.</title>
        <authorList>
            <person name="Fukano H."/>
            <person name="Yoshida M."/>
            <person name="Shimizu A."/>
            <person name="Iwao H."/>
            <person name="Kurata O."/>
            <person name="Katayama Y."/>
            <person name="Omatsu T."/>
            <person name="Mizutani T."/>
            <person name="Wada S."/>
            <person name="Hoshino Y."/>
        </authorList>
    </citation>
    <scope>NUCLEOTIDE SEQUENCE [LARGE SCALE GENOMIC DNA]</scope>
    <source>
        <strain evidence="9">BS</strain>
    </source>
</reference>
<dbReference type="InterPro" id="IPR038468">
    <property type="entry name" value="MmpS_C"/>
</dbReference>
<accession>A0AA37UX70</accession>
<reference evidence="8" key="4">
    <citation type="submission" date="2022-04" db="EMBL/GenBank/DDBJ databases">
        <authorList>
            <person name="Komine T."/>
            <person name="Fukano H."/>
            <person name="Wada S."/>
        </authorList>
    </citation>
    <scope>NUCLEOTIDE SEQUENCE</scope>
    <source>
        <strain evidence="8">NJB18185</strain>
    </source>
</reference>
<keyword evidence="5" id="KW-1133">Transmembrane helix</keyword>
<evidence type="ECO:0000256" key="5">
    <source>
        <dbReference type="ARBA" id="ARBA00022989"/>
    </source>
</evidence>
<evidence type="ECO:0000256" key="2">
    <source>
        <dbReference type="ARBA" id="ARBA00007531"/>
    </source>
</evidence>
<dbReference type="GO" id="GO:0005886">
    <property type="term" value="C:plasma membrane"/>
    <property type="evidence" value="ECO:0007669"/>
    <property type="project" value="UniProtKB-SubCell"/>
</dbReference>
<organism evidence="8 10">
    <name type="scientific">Mycobacterium montefiorense</name>
    <dbReference type="NCBI Taxonomy" id="154654"/>
    <lineage>
        <taxon>Bacteria</taxon>
        <taxon>Bacillati</taxon>
        <taxon>Actinomycetota</taxon>
        <taxon>Actinomycetes</taxon>
        <taxon>Mycobacteriales</taxon>
        <taxon>Mycobacteriaceae</taxon>
        <taxon>Mycobacterium</taxon>
        <taxon>Mycobacterium simiae complex</taxon>
    </lineage>
</organism>
<dbReference type="Pfam" id="PF05423">
    <property type="entry name" value="Mycobact_memb"/>
    <property type="match status" value="1"/>
</dbReference>
<evidence type="ECO:0000256" key="3">
    <source>
        <dbReference type="ARBA" id="ARBA00022475"/>
    </source>
</evidence>
<comment type="caution">
    <text evidence="8">The sequence shown here is derived from an EMBL/GenBank/DDBJ whole genome shotgun (WGS) entry which is preliminary data.</text>
</comment>
<evidence type="ECO:0000313" key="10">
    <source>
        <dbReference type="Proteomes" id="UP001139505"/>
    </source>
</evidence>
<keyword evidence="9" id="KW-1185">Reference proteome</keyword>
<dbReference type="Proteomes" id="UP001139505">
    <property type="component" value="Unassembled WGS sequence"/>
</dbReference>
<sequence length="138" mass="15135">MKSAWLPLAAVAVIALSGIAVFRLHGIFGSHNINTVIDTKDDSRNTVPKYVVYEVFGPPATHGEVNYLDEHAQPQRGEFNELPWRFTITTTLPSVFANVVAQGDSDSIGCRIIVDGVVREEQTAHNRDAQNFCLVKAA</sequence>
<keyword evidence="3" id="KW-1003">Cell membrane</keyword>
<reference evidence="8" key="3">
    <citation type="journal article" date="2022" name="Microbiol. Resour. Announc.">
        <title>Draft Genome Sequences of Eight Mycobacterium montefiorense Strains Isolated from Salamanders in Captivity.</title>
        <authorList>
            <person name="Komine T."/>
            <person name="Ihara H."/>
            <person name="Fukano H."/>
            <person name="Hoshino Y."/>
            <person name="Kurata O."/>
            <person name="Wada S."/>
        </authorList>
    </citation>
    <scope>NUCLEOTIDE SEQUENCE</scope>
    <source>
        <strain evidence="8">NJB18185</strain>
    </source>
</reference>
<dbReference type="InterPro" id="IPR008693">
    <property type="entry name" value="MmpS"/>
</dbReference>
<evidence type="ECO:0000313" key="8">
    <source>
        <dbReference type="EMBL" id="GKU73448.1"/>
    </source>
</evidence>
<dbReference type="Gene3D" id="2.60.40.2880">
    <property type="entry name" value="MmpS1-5, C-terminal soluble domain"/>
    <property type="match status" value="1"/>
</dbReference>
<proteinExistence type="inferred from homology"/>
<dbReference type="EMBL" id="BQYH01000021">
    <property type="protein sequence ID" value="GKU73448.1"/>
    <property type="molecule type" value="Genomic_DNA"/>
</dbReference>
<gene>
    <name evidence="7" type="ORF">MmonteBS_22420</name>
    <name evidence="8" type="ORF">NJB18185_32190</name>
</gene>
<name>A0AA37UX70_9MYCO</name>
<dbReference type="AlphaFoldDB" id="A0AA37UX70"/>